<keyword evidence="6" id="KW-1185">Reference proteome</keyword>
<protein>
    <submittedName>
        <fullName evidence="5">Site-specific integrase</fullName>
    </submittedName>
</protein>
<dbReference type="GO" id="GO:0003677">
    <property type="term" value="F:DNA binding"/>
    <property type="evidence" value="ECO:0007669"/>
    <property type="project" value="UniProtKB-KW"/>
</dbReference>
<gene>
    <name evidence="5" type="ORF">DX873_15350</name>
</gene>
<dbReference type="EMBL" id="QTJX01000004">
    <property type="protein sequence ID" value="RDY58378.1"/>
    <property type="molecule type" value="Genomic_DNA"/>
</dbReference>
<dbReference type="InterPro" id="IPR013762">
    <property type="entry name" value="Integrase-like_cat_sf"/>
</dbReference>
<dbReference type="Pfam" id="PF13102">
    <property type="entry name" value="Phage_int_SAM_5"/>
    <property type="match status" value="1"/>
</dbReference>
<dbReference type="Gene3D" id="1.10.443.10">
    <property type="entry name" value="Intergrase catalytic core"/>
    <property type="match status" value="1"/>
</dbReference>
<evidence type="ECO:0000259" key="4">
    <source>
        <dbReference type="PROSITE" id="PS51898"/>
    </source>
</evidence>
<organism evidence="5 6">
    <name type="scientific">Flagellimonas nanhaiensis</name>
    <dbReference type="NCBI Taxonomy" id="2292706"/>
    <lineage>
        <taxon>Bacteria</taxon>
        <taxon>Pseudomonadati</taxon>
        <taxon>Bacteroidota</taxon>
        <taxon>Flavobacteriia</taxon>
        <taxon>Flavobacteriales</taxon>
        <taxon>Flavobacteriaceae</taxon>
        <taxon>Flagellimonas</taxon>
    </lineage>
</organism>
<dbReference type="Proteomes" id="UP000261828">
    <property type="component" value="Unassembled WGS sequence"/>
</dbReference>
<dbReference type="PROSITE" id="PS51898">
    <property type="entry name" value="TYR_RECOMBINASE"/>
    <property type="match status" value="1"/>
</dbReference>
<accession>A0A371JML7</accession>
<dbReference type="GO" id="GO:0015074">
    <property type="term" value="P:DNA integration"/>
    <property type="evidence" value="ECO:0007669"/>
    <property type="project" value="InterPro"/>
</dbReference>
<dbReference type="Pfam" id="PF00589">
    <property type="entry name" value="Phage_integrase"/>
    <property type="match status" value="1"/>
</dbReference>
<dbReference type="RefSeq" id="WP_116185380.1">
    <property type="nucleotide sequence ID" value="NZ_QTJX01000004.1"/>
</dbReference>
<keyword evidence="3" id="KW-0233">DNA recombination</keyword>
<proteinExistence type="inferred from homology"/>
<sequence>MRTSKTFTILFWQNIAKKKRGIAPIYARITVNGKRAEISLGIQFPMDSWNRKMSRAEGRTAEARDLNQDLDTIYTELVDCYKQLRKEGRFVTAQSVKARYLGTDQNDETLFGLYKYHYDKNQFKLAQGTLKNYGGTKKYLKCFLAKKFKAADIPLTYIQYSFVVDFELFLRNPENHLDKAKPLKNNGIMKHIERLNKLMGFAEKLGWIMKHPFEKYQLSYTKYKSGFLTKKQLETFETIELNEPKLIRVRDVFVFCCYTGLSYIDVKLLTDENIVMGIDGNLWLFLYREKSAQPVKIPILDKAKTILNKYENFENSERLLPVCSNQKMNAYLKEIAALCGINFKVTCHVARHTFATTVTLSNGVPIATVSKLLGHAKLSTTQIYANVVEKKLLDDMGKLQDALNSDRETA</sequence>
<evidence type="ECO:0000256" key="1">
    <source>
        <dbReference type="ARBA" id="ARBA00008857"/>
    </source>
</evidence>
<dbReference type="Pfam" id="PF17293">
    <property type="entry name" value="Arm-DNA-bind_5"/>
    <property type="match status" value="1"/>
</dbReference>
<comment type="similarity">
    <text evidence="1">Belongs to the 'phage' integrase family.</text>
</comment>
<dbReference type="SUPFAM" id="SSF56349">
    <property type="entry name" value="DNA breaking-rejoining enzymes"/>
    <property type="match status" value="1"/>
</dbReference>
<keyword evidence="2" id="KW-0238">DNA-binding</keyword>
<dbReference type="CDD" id="cd01185">
    <property type="entry name" value="INTN1_C_like"/>
    <property type="match status" value="1"/>
</dbReference>
<dbReference type="PANTHER" id="PTHR30349">
    <property type="entry name" value="PHAGE INTEGRASE-RELATED"/>
    <property type="match status" value="1"/>
</dbReference>
<dbReference type="OrthoDB" id="892893at2"/>
<evidence type="ECO:0000256" key="2">
    <source>
        <dbReference type="ARBA" id="ARBA00023125"/>
    </source>
</evidence>
<dbReference type="InterPro" id="IPR002104">
    <property type="entry name" value="Integrase_catalytic"/>
</dbReference>
<dbReference type="GO" id="GO:0006310">
    <property type="term" value="P:DNA recombination"/>
    <property type="evidence" value="ECO:0007669"/>
    <property type="project" value="UniProtKB-KW"/>
</dbReference>
<dbReference type="InterPro" id="IPR010998">
    <property type="entry name" value="Integrase_recombinase_N"/>
</dbReference>
<feature type="domain" description="Tyr recombinase" evidence="4">
    <location>
        <begin position="223"/>
        <end position="397"/>
    </location>
</feature>
<dbReference type="Gene3D" id="1.10.150.130">
    <property type="match status" value="1"/>
</dbReference>
<reference evidence="5 6" key="1">
    <citation type="submission" date="2018-08" db="EMBL/GenBank/DDBJ databases">
        <title>Muricauda nanhaiensis sp. nov., isolated from seawater of the South China Sea.</title>
        <authorList>
            <person name="Dang Y."/>
        </authorList>
    </citation>
    <scope>NUCLEOTIDE SEQUENCE [LARGE SCALE GENOMIC DNA]</scope>
    <source>
        <strain evidence="5 6">SM1704</strain>
    </source>
</reference>
<dbReference type="InterPro" id="IPR025269">
    <property type="entry name" value="SAM-like_dom"/>
</dbReference>
<dbReference type="InterPro" id="IPR035386">
    <property type="entry name" value="Arm-DNA-bind_5"/>
</dbReference>
<dbReference type="InterPro" id="IPR050090">
    <property type="entry name" value="Tyrosine_recombinase_XerCD"/>
</dbReference>
<dbReference type="PANTHER" id="PTHR30349:SF64">
    <property type="entry name" value="PROPHAGE INTEGRASE INTD-RELATED"/>
    <property type="match status" value="1"/>
</dbReference>
<evidence type="ECO:0000313" key="5">
    <source>
        <dbReference type="EMBL" id="RDY58378.1"/>
    </source>
</evidence>
<dbReference type="AlphaFoldDB" id="A0A371JML7"/>
<evidence type="ECO:0000313" key="6">
    <source>
        <dbReference type="Proteomes" id="UP000261828"/>
    </source>
</evidence>
<dbReference type="InterPro" id="IPR011010">
    <property type="entry name" value="DNA_brk_join_enz"/>
</dbReference>
<name>A0A371JML7_9FLAO</name>
<evidence type="ECO:0000256" key="3">
    <source>
        <dbReference type="ARBA" id="ARBA00023172"/>
    </source>
</evidence>
<comment type="caution">
    <text evidence="5">The sequence shown here is derived from an EMBL/GenBank/DDBJ whole genome shotgun (WGS) entry which is preliminary data.</text>
</comment>